<feature type="domain" description="HTH lysR-type" evidence="5">
    <location>
        <begin position="3"/>
        <end position="60"/>
    </location>
</feature>
<evidence type="ECO:0000256" key="2">
    <source>
        <dbReference type="ARBA" id="ARBA00023015"/>
    </source>
</evidence>
<evidence type="ECO:0000313" key="6">
    <source>
        <dbReference type="EMBL" id="MEX6504444.1"/>
    </source>
</evidence>
<keyword evidence="7" id="KW-1185">Reference proteome</keyword>
<accession>A0ABV3YZA9</accession>
<dbReference type="InterPro" id="IPR036388">
    <property type="entry name" value="WH-like_DNA-bd_sf"/>
</dbReference>
<evidence type="ECO:0000256" key="1">
    <source>
        <dbReference type="ARBA" id="ARBA00009437"/>
    </source>
</evidence>
<dbReference type="InterPro" id="IPR000847">
    <property type="entry name" value="LysR_HTH_N"/>
</dbReference>
<evidence type="ECO:0000256" key="3">
    <source>
        <dbReference type="ARBA" id="ARBA00023125"/>
    </source>
</evidence>
<dbReference type="Pfam" id="PF03466">
    <property type="entry name" value="LysR_substrate"/>
    <property type="match status" value="1"/>
</dbReference>
<dbReference type="EMBL" id="JBFTEG010000026">
    <property type="protein sequence ID" value="MEX6504444.1"/>
    <property type="molecule type" value="Genomic_DNA"/>
</dbReference>
<sequence>MRIDLRHLQAFQAVAEELHFRRAAERLHVAQPALSRTIQQLEESIGEVLLLRSNRRVELTEAGRAFLTGSKAVFERLDIAVELARKAGAGLNGQLSIGYTDFAISGELPSILDGVRKQQPEIRIELVYASTQQQLIDLKQGNIDFGLVTGPIQDQEFDSIAVQHDRFVAVLPQRHPLASQSEVLLEDLAHEPFVLGSMHSWTHFRRHLDALCVDAGFLPNVIQEAYNSEGVFGFVAANIGVSIYAECSSNISRKGVVLRPLRGIGRNIVTEVAWVKDTVTPIQQTFIDFLKQWRPSS</sequence>
<dbReference type="Proteomes" id="UP001560296">
    <property type="component" value="Unassembled WGS sequence"/>
</dbReference>
<name>A0ABV3YZA9_9PSED</name>
<dbReference type="InterPro" id="IPR036390">
    <property type="entry name" value="WH_DNA-bd_sf"/>
</dbReference>
<organism evidence="6 7">
    <name type="scientific">Pseudomonas zhanjiangensis</name>
    <dbReference type="NCBI Taxonomy" id="3239015"/>
    <lineage>
        <taxon>Bacteria</taxon>
        <taxon>Pseudomonadati</taxon>
        <taxon>Pseudomonadota</taxon>
        <taxon>Gammaproteobacteria</taxon>
        <taxon>Pseudomonadales</taxon>
        <taxon>Pseudomonadaceae</taxon>
        <taxon>Pseudomonas</taxon>
    </lineage>
</organism>
<protein>
    <submittedName>
        <fullName evidence="6">LysR substrate-binding domain-containing protein</fullName>
    </submittedName>
</protein>
<proteinExistence type="inferred from homology"/>
<dbReference type="CDD" id="cd08414">
    <property type="entry name" value="PBP2_LTTR_aromatics_like"/>
    <property type="match status" value="1"/>
</dbReference>
<keyword evidence="3" id="KW-0238">DNA-binding</keyword>
<evidence type="ECO:0000259" key="5">
    <source>
        <dbReference type="PROSITE" id="PS50931"/>
    </source>
</evidence>
<dbReference type="PRINTS" id="PR00039">
    <property type="entry name" value="HTHLYSR"/>
</dbReference>
<comment type="caution">
    <text evidence="6">The sequence shown here is derived from an EMBL/GenBank/DDBJ whole genome shotgun (WGS) entry which is preliminary data.</text>
</comment>
<evidence type="ECO:0000256" key="4">
    <source>
        <dbReference type="ARBA" id="ARBA00023163"/>
    </source>
</evidence>
<dbReference type="InterPro" id="IPR005119">
    <property type="entry name" value="LysR_subst-bd"/>
</dbReference>
<dbReference type="Pfam" id="PF00126">
    <property type="entry name" value="HTH_1"/>
    <property type="match status" value="1"/>
</dbReference>
<dbReference type="PANTHER" id="PTHR30346">
    <property type="entry name" value="TRANSCRIPTIONAL DUAL REGULATOR HCAR-RELATED"/>
    <property type="match status" value="1"/>
</dbReference>
<dbReference type="Gene3D" id="3.40.190.10">
    <property type="entry name" value="Periplasmic binding protein-like II"/>
    <property type="match status" value="2"/>
</dbReference>
<keyword evidence="2" id="KW-0805">Transcription regulation</keyword>
<dbReference type="RefSeq" id="WP_369289379.1">
    <property type="nucleotide sequence ID" value="NZ_JBFTEG010000026.1"/>
</dbReference>
<reference evidence="6 7" key="1">
    <citation type="submission" date="2024-07" db="EMBL/GenBank/DDBJ databases">
        <authorList>
            <person name="Li M."/>
        </authorList>
    </citation>
    <scope>NUCLEOTIDE SEQUENCE [LARGE SCALE GENOMIC DNA]</scope>
    <source>
        <strain evidence="6 7">25A3E</strain>
    </source>
</reference>
<dbReference type="SUPFAM" id="SSF46785">
    <property type="entry name" value="Winged helix' DNA-binding domain"/>
    <property type="match status" value="1"/>
</dbReference>
<dbReference type="SUPFAM" id="SSF53850">
    <property type="entry name" value="Periplasmic binding protein-like II"/>
    <property type="match status" value="1"/>
</dbReference>
<dbReference type="PROSITE" id="PS50931">
    <property type="entry name" value="HTH_LYSR"/>
    <property type="match status" value="1"/>
</dbReference>
<keyword evidence="4" id="KW-0804">Transcription</keyword>
<gene>
    <name evidence="6" type="ORF">AB5S05_20515</name>
</gene>
<evidence type="ECO:0000313" key="7">
    <source>
        <dbReference type="Proteomes" id="UP001560296"/>
    </source>
</evidence>
<dbReference type="Gene3D" id="1.10.10.10">
    <property type="entry name" value="Winged helix-like DNA-binding domain superfamily/Winged helix DNA-binding domain"/>
    <property type="match status" value="1"/>
</dbReference>
<comment type="similarity">
    <text evidence="1">Belongs to the LysR transcriptional regulatory family.</text>
</comment>
<dbReference type="PANTHER" id="PTHR30346:SF17">
    <property type="entry name" value="LYSR FAMILY TRANSCRIPTIONAL REGULATOR"/>
    <property type="match status" value="1"/>
</dbReference>